<organism evidence="2 3">
    <name type="scientific">Psylliodes chrysocephalus</name>
    <dbReference type="NCBI Taxonomy" id="3402493"/>
    <lineage>
        <taxon>Eukaryota</taxon>
        <taxon>Metazoa</taxon>
        <taxon>Ecdysozoa</taxon>
        <taxon>Arthropoda</taxon>
        <taxon>Hexapoda</taxon>
        <taxon>Insecta</taxon>
        <taxon>Pterygota</taxon>
        <taxon>Neoptera</taxon>
        <taxon>Endopterygota</taxon>
        <taxon>Coleoptera</taxon>
        <taxon>Polyphaga</taxon>
        <taxon>Cucujiformia</taxon>
        <taxon>Chrysomeloidea</taxon>
        <taxon>Chrysomelidae</taxon>
        <taxon>Galerucinae</taxon>
        <taxon>Alticini</taxon>
        <taxon>Psylliodes</taxon>
    </lineage>
</organism>
<dbReference type="OrthoDB" id="6774547at2759"/>
<accession>A0A9P0CXD2</accession>
<gene>
    <name evidence="2" type="ORF">PSYICH_LOCUS8489</name>
</gene>
<feature type="region of interest" description="Disordered" evidence="1">
    <location>
        <begin position="54"/>
        <end position="97"/>
    </location>
</feature>
<evidence type="ECO:0000313" key="3">
    <source>
        <dbReference type="Proteomes" id="UP001153636"/>
    </source>
</evidence>
<dbReference type="EMBL" id="OV651815">
    <property type="protein sequence ID" value="CAH1107953.1"/>
    <property type="molecule type" value="Genomic_DNA"/>
</dbReference>
<sequence>MKRNQKILQAALNKCTLYVNSASRSTDNRNCTIVIPNDNESFRENTADNLIDENIDYSSGDSVADPNYYKPSSSDEQNSSDELIPRLNTNKRKRKKTYHVLTPVTTNYEPDEVEQVPENIDMETTNASNDTEEKTKVKRKKIAVPEEWSRNKLKLNIRCGKEHKSMSSNKVILAKRPLLKDCSKCPRKCNTNFDEEEQNVLNKEYWKLGNIDLQRQYLSGLIDETEKSSTRTAIYDGVLTR</sequence>
<evidence type="ECO:0000313" key="2">
    <source>
        <dbReference type="EMBL" id="CAH1107953.1"/>
    </source>
</evidence>
<feature type="compositionally biased region" description="Polar residues" evidence="1">
    <location>
        <begin position="70"/>
        <end position="81"/>
    </location>
</feature>
<evidence type="ECO:0000256" key="1">
    <source>
        <dbReference type="SAM" id="MobiDB-lite"/>
    </source>
</evidence>
<keyword evidence="3" id="KW-1185">Reference proteome</keyword>
<proteinExistence type="predicted"/>
<reference evidence="2" key="1">
    <citation type="submission" date="2022-01" db="EMBL/GenBank/DDBJ databases">
        <authorList>
            <person name="King R."/>
        </authorList>
    </citation>
    <scope>NUCLEOTIDE SEQUENCE</scope>
</reference>
<dbReference type="Proteomes" id="UP001153636">
    <property type="component" value="Chromosome 3"/>
</dbReference>
<name>A0A9P0CXD2_9CUCU</name>
<protein>
    <submittedName>
        <fullName evidence="2">Uncharacterized protein</fullName>
    </submittedName>
</protein>
<dbReference type="AlphaFoldDB" id="A0A9P0CXD2"/>